<dbReference type="EMBL" id="CP114014">
    <property type="protein sequence ID" value="XAY06993.1"/>
    <property type="molecule type" value="Genomic_DNA"/>
</dbReference>
<dbReference type="PANTHER" id="PTHR30055">
    <property type="entry name" value="HTH-TYPE TRANSCRIPTIONAL REGULATOR RUTR"/>
    <property type="match status" value="1"/>
</dbReference>
<keyword evidence="3" id="KW-0804">Transcription</keyword>
<evidence type="ECO:0000256" key="1">
    <source>
        <dbReference type="ARBA" id="ARBA00023015"/>
    </source>
</evidence>
<protein>
    <recommendedName>
        <fullName evidence="5">HTH tetR-type domain-containing protein</fullName>
    </recommendedName>
</protein>
<dbReference type="GO" id="GO:0000976">
    <property type="term" value="F:transcription cis-regulatory region binding"/>
    <property type="evidence" value="ECO:0007669"/>
    <property type="project" value="TreeGrafter"/>
</dbReference>
<gene>
    <name evidence="6" type="ORF">DSM112329_03871</name>
</gene>
<dbReference type="SUPFAM" id="SSF46689">
    <property type="entry name" value="Homeodomain-like"/>
    <property type="match status" value="1"/>
</dbReference>
<dbReference type="InterPro" id="IPR009057">
    <property type="entry name" value="Homeodomain-like_sf"/>
</dbReference>
<organism evidence="6">
    <name type="scientific">Paraconexibacter sp. AEG42_29</name>
    <dbReference type="NCBI Taxonomy" id="2997339"/>
    <lineage>
        <taxon>Bacteria</taxon>
        <taxon>Bacillati</taxon>
        <taxon>Actinomycetota</taxon>
        <taxon>Thermoleophilia</taxon>
        <taxon>Solirubrobacterales</taxon>
        <taxon>Paraconexibacteraceae</taxon>
        <taxon>Paraconexibacter</taxon>
    </lineage>
</organism>
<dbReference type="PRINTS" id="PR00455">
    <property type="entry name" value="HTHTETR"/>
</dbReference>
<name>A0AAU7AZE1_9ACTN</name>
<dbReference type="Gene3D" id="1.10.357.10">
    <property type="entry name" value="Tetracycline Repressor, domain 2"/>
    <property type="match status" value="1"/>
</dbReference>
<dbReference type="InterPro" id="IPR050109">
    <property type="entry name" value="HTH-type_TetR-like_transc_reg"/>
</dbReference>
<evidence type="ECO:0000256" key="2">
    <source>
        <dbReference type="ARBA" id="ARBA00023125"/>
    </source>
</evidence>
<dbReference type="PROSITE" id="PS50977">
    <property type="entry name" value="HTH_TETR_2"/>
    <property type="match status" value="1"/>
</dbReference>
<evidence type="ECO:0000313" key="6">
    <source>
        <dbReference type="EMBL" id="XAY06993.1"/>
    </source>
</evidence>
<evidence type="ECO:0000259" key="5">
    <source>
        <dbReference type="PROSITE" id="PS50977"/>
    </source>
</evidence>
<dbReference type="PANTHER" id="PTHR30055:SF238">
    <property type="entry name" value="MYCOFACTOCIN BIOSYNTHESIS TRANSCRIPTIONAL REGULATOR MFTR-RELATED"/>
    <property type="match status" value="1"/>
</dbReference>
<proteinExistence type="predicted"/>
<dbReference type="Pfam" id="PF00440">
    <property type="entry name" value="TetR_N"/>
    <property type="match status" value="1"/>
</dbReference>
<feature type="domain" description="HTH tetR-type" evidence="5">
    <location>
        <begin position="16"/>
        <end position="76"/>
    </location>
</feature>
<evidence type="ECO:0000256" key="3">
    <source>
        <dbReference type="ARBA" id="ARBA00023163"/>
    </source>
</evidence>
<dbReference type="GO" id="GO:0003700">
    <property type="term" value="F:DNA-binding transcription factor activity"/>
    <property type="evidence" value="ECO:0007669"/>
    <property type="project" value="TreeGrafter"/>
</dbReference>
<dbReference type="AlphaFoldDB" id="A0AAU7AZE1"/>
<feature type="DNA-binding region" description="H-T-H motif" evidence="4">
    <location>
        <begin position="39"/>
        <end position="58"/>
    </location>
</feature>
<evidence type="ECO:0000256" key="4">
    <source>
        <dbReference type="PROSITE-ProRule" id="PRU00335"/>
    </source>
</evidence>
<sequence length="200" mass="21283">MTLSVIYALGVTRWEPNAGGRLEEAALELFGEHGYDQTTIEDIATRAGVTKRTFFRHYADKREVLFGGGDAFQRFFVESLAAAPAAATPLEAVAVALDAVAGAFADRHEHSARRHRIIAASAELRERELVKLAAVATALAAALRERGVPEPVAGLTAETAVVVFRSAYDRWATADGDEALPALIREALTALQALTAAPGS</sequence>
<keyword evidence="1" id="KW-0805">Transcription regulation</keyword>
<keyword evidence="2 4" id="KW-0238">DNA-binding</keyword>
<reference evidence="6" key="1">
    <citation type="submission" date="2022-12" db="EMBL/GenBank/DDBJ databases">
        <title>Paraconexibacter alkalitolerans sp. nov. and Baekduia alba sp. nov., isolated from soil and emended description of the genera Paraconexibacter (Chun et al., 2020) and Baekduia (An et al., 2020).</title>
        <authorList>
            <person name="Vieira S."/>
            <person name="Huber K.J."/>
            <person name="Geppert A."/>
            <person name="Wolf J."/>
            <person name="Neumann-Schaal M."/>
            <person name="Muesken M."/>
            <person name="Overmann J."/>
        </authorList>
    </citation>
    <scope>NUCLEOTIDE SEQUENCE</scope>
    <source>
        <strain evidence="6">AEG42_29</strain>
    </source>
</reference>
<dbReference type="KEGG" id="parq:DSM112329_03871"/>
<dbReference type="InterPro" id="IPR001647">
    <property type="entry name" value="HTH_TetR"/>
</dbReference>
<accession>A0AAU7AZE1</accession>